<dbReference type="Pfam" id="PF00107">
    <property type="entry name" value="ADH_zinc_N"/>
    <property type="match status" value="1"/>
</dbReference>
<reference evidence="7 8" key="1">
    <citation type="journal article" date="2014" name="PLoS Genet.">
        <title>Phylogenetically driven sequencing of extremely halophilic archaea reveals strategies for static and dynamic osmo-response.</title>
        <authorList>
            <person name="Becker E.A."/>
            <person name="Seitzer P.M."/>
            <person name="Tritt A."/>
            <person name="Larsen D."/>
            <person name="Krusor M."/>
            <person name="Yao A.I."/>
            <person name="Wu D."/>
            <person name="Madern D."/>
            <person name="Eisen J.A."/>
            <person name="Darling A.E."/>
            <person name="Facciotti M.T."/>
        </authorList>
    </citation>
    <scope>NUCLEOTIDE SEQUENCE [LARGE SCALE GENOMIC DNA]</scope>
    <source>
        <strain evidence="7 8">JCM 14848</strain>
    </source>
</reference>
<feature type="domain" description="Alcohol dehydrogenase-like C-terminal" evidence="6">
    <location>
        <begin position="167"/>
        <end position="279"/>
    </location>
</feature>
<name>M0D630_HALPD</name>
<dbReference type="InterPro" id="IPR036291">
    <property type="entry name" value="NAD(P)-bd_dom_sf"/>
</dbReference>
<evidence type="ECO:0000256" key="4">
    <source>
        <dbReference type="ARBA" id="ARBA00022833"/>
    </source>
</evidence>
<keyword evidence="3" id="KW-0479">Metal-binding</keyword>
<dbReference type="Gene3D" id="3.40.50.720">
    <property type="entry name" value="NAD(P)-binding Rossmann-like Domain"/>
    <property type="match status" value="1"/>
</dbReference>
<dbReference type="PANTHER" id="PTHR43350:SF19">
    <property type="entry name" value="D-GULOSIDE 3-DEHYDROGENASE"/>
    <property type="match status" value="1"/>
</dbReference>
<dbReference type="AlphaFoldDB" id="M0D630"/>
<organism evidence="7 8">
    <name type="scientific">Halogeometricum pallidum JCM 14848</name>
    <dbReference type="NCBI Taxonomy" id="1227487"/>
    <lineage>
        <taxon>Archaea</taxon>
        <taxon>Methanobacteriati</taxon>
        <taxon>Methanobacteriota</taxon>
        <taxon>Stenosarchaea group</taxon>
        <taxon>Halobacteria</taxon>
        <taxon>Halobacteriales</taxon>
        <taxon>Haloferacaceae</taxon>
        <taxon>Halogeometricum</taxon>
    </lineage>
</organism>
<evidence type="ECO:0000256" key="3">
    <source>
        <dbReference type="ARBA" id="ARBA00022723"/>
    </source>
</evidence>
<dbReference type="Gene3D" id="3.90.180.10">
    <property type="entry name" value="Medium-chain alcohol dehydrogenases, catalytic domain"/>
    <property type="match status" value="2"/>
</dbReference>
<accession>M0D630</accession>
<proteinExistence type="inferred from homology"/>
<dbReference type="SUPFAM" id="SSF51735">
    <property type="entry name" value="NAD(P)-binding Rossmann-fold domains"/>
    <property type="match status" value="1"/>
</dbReference>
<dbReference type="InParanoid" id="M0D630"/>
<comment type="caution">
    <text evidence="7">The sequence shown here is derived from an EMBL/GenBank/DDBJ whole genome shotgun (WGS) entry which is preliminary data.</text>
</comment>
<dbReference type="InterPro" id="IPR011032">
    <property type="entry name" value="GroES-like_sf"/>
</dbReference>
<evidence type="ECO:0000259" key="6">
    <source>
        <dbReference type="Pfam" id="PF00107"/>
    </source>
</evidence>
<keyword evidence="8" id="KW-1185">Reference proteome</keyword>
<protein>
    <submittedName>
        <fullName evidence="7">Putative zinc-binding dehydrogenase</fullName>
    </submittedName>
</protein>
<dbReference type="PANTHER" id="PTHR43350">
    <property type="entry name" value="NAD-DEPENDENT ALCOHOL DEHYDROGENASE"/>
    <property type="match status" value="1"/>
</dbReference>
<dbReference type="eggNOG" id="arCOG01621">
    <property type="taxonomic scope" value="Archaea"/>
</dbReference>
<evidence type="ECO:0000313" key="7">
    <source>
        <dbReference type="EMBL" id="ELZ30920.1"/>
    </source>
</evidence>
<evidence type="ECO:0000256" key="2">
    <source>
        <dbReference type="ARBA" id="ARBA00008072"/>
    </source>
</evidence>
<comment type="similarity">
    <text evidence="2">Belongs to the zinc-containing alcohol dehydrogenase family.</text>
</comment>
<gene>
    <name evidence="7" type="ORF">C474_10676</name>
</gene>
<dbReference type="EMBL" id="AOIV01000024">
    <property type="protein sequence ID" value="ELZ30920.1"/>
    <property type="molecule type" value="Genomic_DNA"/>
</dbReference>
<dbReference type="Proteomes" id="UP000011513">
    <property type="component" value="Unassembled WGS sequence"/>
</dbReference>
<evidence type="ECO:0000256" key="1">
    <source>
        <dbReference type="ARBA" id="ARBA00001947"/>
    </source>
</evidence>
<evidence type="ECO:0000313" key="8">
    <source>
        <dbReference type="Proteomes" id="UP000011513"/>
    </source>
</evidence>
<dbReference type="GO" id="GO:0016491">
    <property type="term" value="F:oxidoreductase activity"/>
    <property type="evidence" value="ECO:0007669"/>
    <property type="project" value="UniProtKB-KW"/>
</dbReference>
<keyword evidence="4" id="KW-0862">Zinc</keyword>
<evidence type="ECO:0000256" key="5">
    <source>
        <dbReference type="ARBA" id="ARBA00023002"/>
    </source>
</evidence>
<keyword evidence="5" id="KW-0560">Oxidoreductase</keyword>
<dbReference type="SUPFAM" id="SSF50129">
    <property type="entry name" value="GroES-like"/>
    <property type="match status" value="1"/>
</dbReference>
<dbReference type="CDD" id="cd08255">
    <property type="entry name" value="2-desacetyl-2-hydroxyethyl_bacteriochlorophyllide_like"/>
    <property type="match status" value="1"/>
</dbReference>
<dbReference type="RefSeq" id="WP_008386589.1">
    <property type="nucleotide sequence ID" value="NZ_AOIV01000024.1"/>
</dbReference>
<sequence length="344" mass="37041">MLRERPPVTDARRVRFTAPRTVDVESGPVPRPADDEVLVEATVSAVSPGTELLVYRDDVPAGVPLDTTIDGLTEPLSYPLSYGYAAVGVVTAVGDAVDATWADRRVFAFRPHASHFCATPDSLVVLPDGVSDEDAAMLATAETATGFAMDGRPRVGERVVVLGQGVVGLLTTALLARFPLSELVTVDHHASRRARSRALGAHEAFAPEAVPDGVADRFPGDGRADLTFELSGNPEALSDAISVTGDDGRLVVGSWYGSKPVSLDLGGRFHRSRMRLRSSQVSEIDADHAGRWDKARRLDYVLDAIEDLEPSSLVTHRFPVEDAAEAYRLLDRDPADTVQVLFTY</sequence>
<dbReference type="InterPro" id="IPR013149">
    <property type="entry name" value="ADH-like_C"/>
</dbReference>
<comment type="cofactor">
    <cofactor evidence="1">
        <name>Zn(2+)</name>
        <dbReference type="ChEBI" id="CHEBI:29105"/>
    </cofactor>
</comment>
<dbReference type="GO" id="GO:0046872">
    <property type="term" value="F:metal ion binding"/>
    <property type="evidence" value="ECO:0007669"/>
    <property type="project" value="UniProtKB-KW"/>
</dbReference>